<reference evidence="1 2" key="1">
    <citation type="journal article" date="2018" name="Sci. Rep.">
        <title>Comparative analysis of the Pocillopora damicornis genome highlights role of immune system in coral evolution.</title>
        <authorList>
            <person name="Cunning R."/>
            <person name="Bay R.A."/>
            <person name="Gillette P."/>
            <person name="Baker A.C."/>
            <person name="Traylor-Knowles N."/>
        </authorList>
    </citation>
    <scope>NUCLEOTIDE SEQUENCE [LARGE SCALE GENOMIC DNA]</scope>
    <source>
        <strain evidence="1">RSMAS</strain>
        <tissue evidence="1">Whole animal</tissue>
    </source>
</reference>
<keyword evidence="2" id="KW-1185">Reference proteome</keyword>
<sequence length="132" mass="14530">MSAARIILYADHLTPPATLFTKLEWIPFYGQRVSADGSWSQRGWSACNGVVAVISIDTRCFLVELMCNLQPNGKKATGRLHFQNGLLELGYPPQRKLFPLSRKELANAGKRPEDGGTISGTGRLTIARIDTI</sequence>
<comment type="caution">
    <text evidence="1">The sequence shown here is derived from an EMBL/GenBank/DDBJ whole genome shotgun (WGS) entry which is preliminary data.</text>
</comment>
<protein>
    <submittedName>
        <fullName evidence="1">Uncharacterized protein</fullName>
    </submittedName>
</protein>
<name>A0A3M6UUG9_POCDA</name>
<organism evidence="1 2">
    <name type="scientific">Pocillopora damicornis</name>
    <name type="common">Cauliflower coral</name>
    <name type="synonym">Millepora damicornis</name>
    <dbReference type="NCBI Taxonomy" id="46731"/>
    <lineage>
        <taxon>Eukaryota</taxon>
        <taxon>Metazoa</taxon>
        <taxon>Cnidaria</taxon>
        <taxon>Anthozoa</taxon>
        <taxon>Hexacorallia</taxon>
        <taxon>Scleractinia</taxon>
        <taxon>Astrocoeniina</taxon>
        <taxon>Pocilloporidae</taxon>
        <taxon>Pocillopora</taxon>
    </lineage>
</organism>
<proteinExistence type="predicted"/>
<dbReference type="Proteomes" id="UP000275408">
    <property type="component" value="Unassembled WGS sequence"/>
</dbReference>
<evidence type="ECO:0000313" key="1">
    <source>
        <dbReference type="EMBL" id="RMX57343.1"/>
    </source>
</evidence>
<gene>
    <name evidence="1" type="ORF">pdam_00024259</name>
</gene>
<accession>A0A3M6UUG9</accession>
<dbReference type="AlphaFoldDB" id="A0A3M6UUG9"/>
<evidence type="ECO:0000313" key="2">
    <source>
        <dbReference type="Proteomes" id="UP000275408"/>
    </source>
</evidence>
<dbReference type="EMBL" id="RCHS01000666">
    <property type="protein sequence ID" value="RMX57343.1"/>
    <property type="molecule type" value="Genomic_DNA"/>
</dbReference>